<evidence type="ECO:0000313" key="7">
    <source>
        <dbReference type="EMBL" id="SHF77029.1"/>
    </source>
</evidence>
<feature type="domain" description="RNA polymerase sigma-70 region 2" evidence="5">
    <location>
        <begin position="38"/>
        <end position="104"/>
    </location>
</feature>
<dbReference type="NCBIfam" id="TIGR02937">
    <property type="entry name" value="sigma70-ECF"/>
    <property type="match status" value="1"/>
</dbReference>
<dbReference type="PANTHER" id="PTHR43133:SF46">
    <property type="entry name" value="RNA POLYMERASE SIGMA-70 FACTOR ECF SUBFAMILY"/>
    <property type="match status" value="1"/>
</dbReference>
<dbReference type="InterPro" id="IPR039425">
    <property type="entry name" value="RNA_pol_sigma-70-like"/>
</dbReference>
<evidence type="ECO:0000256" key="2">
    <source>
        <dbReference type="ARBA" id="ARBA00023015"/>
    </source>
</evidence>
<protein>
    <submittedName>
        <fullName evidence="7">RNA polymerase sigma-70 factor, ECF subfamily</fullName>
    </submittedName>
</protein>
<keyword evidence="8" id="KW-1185">Reference proteome</keyword>
<dbReference type="Gene3D" id="1.10.10.10">
    <property type="entry name" value="Winged helix-like DNA-binding domain superfamily/Winged helix DNA-binding domain"/>
    <property type="match status" value="1"/>
</dbReference>
<feature type="domain" description="RNA polymerase sigma factor 70 region 4 type 2" evidence="6">
    <location>
        <begin position="132"/>
        <end position="181"/>
    </location>
</feature>
<dbReference type="SUPFAM" id="SSF88659">
    <property type="entry name" value="Sigma3 and sigma4 domains of RNA polymerase sigma factors"/>
    <property type="match status" value="1"/>
</dbReference>
<proteinExistence type="inferred from homology"/>
<evidence type="ECO:0000256" key="4">
    <source>
        <dbReference type="ARBA" id="ARBA00023163"/>
    </source>
</evidence>
<dbReference type="InterPro" id="IPR013325">
    <property type="entry name" value="RNA_pol_sigma_r2"/>
</dbReference>
<dbReference type="GO" id="GO:0003677">
    <property type="term" value="F:DNA binding"/>
    <property type="evidence" value="ECO:0007669"/>
    <property type="project" value="InterPro"/>
</dbReference>
<dbReference type="GO" id="GO:0006352">
    <property type="term" value="P:DNA-templated transcription initiation"/>
    <property type="evidence" value="ECO:0007669"/>
    <property type="project" value="InterPro"/>
</dbReference>
<dbReference type="Gene3D" id="1.10.1740.10">
    <property type="match status" value="1"/>
</dbReference>
<accession>A0A1M5ECQ9</accession>
<reference evidence="8" key="1">
    <citation type="submission" date="2016-11" db="EMBL/GenBank/DDBJ databases">
        <authorList>
            <person name="Varghese N."/>
            <person name="Submissions S."/>
        </authorList>
    </citation>
    <scope>NUCLEOTIDE SEQUENCE [LARGE SCALE GENOMIC DNA]</scope>
    <source>
        <strain evidence="8">DSM 27619</strain>
    </source>
</reference>
<dbReference type="InterPro" id="IPR007627">
    <property type="entry name" value="RNA_pol_sigma70_r2"/>
</dbReference>
<evidence type="ECO:0000259" key="6">
    <source>
        <dbReference type="Pfam" id="PF08281"/>
    </source>
</evidence>
<dbReference type="CDD" id="cd06171">
    <property type="entry name" value="Sigma70_r4"/>
    <property type="match status" value="1"/>
</dbReference>
<keyword evidence="3" id="KW-0731">Sigma factor</keyword>
<dbReference type="SUPFAM" id="SSF88946">
    <property type="entry name" value="Sigma2 domain of RNA polymerase sigma factors"/>
    <property type="match status" value="1"/>
</dbReference>
<sequence>MYCLTNRNKIIMKLLFGNKKDDLLTRLKRQDPAAQKIFYDQNVKKFLSVSRSYINDLYQAEDCLIKAFCKIFKSIESFRGEGSFEGWARRIVVNECLNFIKSHKTVFYLDDINQSYLEEIQEENLDFDFNAQDLLDQLPDPYRMVFNLYVIEEYSHQEIAETLNISLAVSKTQLFRAKEKLRKIYFQQQKKLKNEHV</sequence>
<name>A0A1M5ECQ9_9FLAO</name>
<dbReference type="Pfam" id="PF04542">
    <property type="entry name" value="Sigma70_r2"/>
    <property type="match status" value="1"/>
</dbReference>
<evidence type="ECO:0000259" key="5">
    <source>
        <dbReference type="Pfam" id="PF04542"/>
    </source>
</evidence>
<dbReference type="InterPro" id="IPR013249">
    <property type="entry name" value="RNA_pol_sigma70_r4_t2"/>
</dbReference>
<dbReference type="EMBL" id="FQUT01000006">
    <property type="protein sequence ID" value="SHF77029.1"/>
    <property type="molecule type" value="Genomic_DNA"/>
</dbReference>
<dbReference type="GO" id="GO:0016987">
    <property type="term" value="F:sigma factor activity"/>
    <property type="evidence" value="ECO:0007669"/>
    <property type="project" value="UniProtKB-KW"/>
</dbReference>
<gene>
    <name evidence="7" type="ORF">SAMN05443633_106176</name>
</gene>
<dbReference type="Pfam" id="PF08281">
    <property type="entry name" value="Sigma70_r4_2"/>
    <property type="match status" value="1"/>
</dbReference>
<evidence type="ECO:0000256" key="3">
    <source>
        <dbReference type="ARBA" id="ARBA00023082"/>
    </source>
</evidence>
<dbReference type="STRING" id="1416778.SAMN05443633_106176"/>
<evidence type="ECO:0000313" key="8">
    <source>
        <dbReference type="Proteomes" id="UP000184518"/>
    </source>
</evidence>
<dbReference type="Proteomes" id="UP000184518">
    <property type="component" value="Unassembled WGS sequence"/>
</dbReference>
<dbReference type="AlphaFoldDB" id="A0A1M5ECQ9"/>
<keyword evidence="2" id="KW-0805">Transcription regulation</keyword>
<comment type="similarity">
    <text evidence="1">Belongs to the sigma-70 factor family. ECF subfamily.</text>
</comment>
<evidence type="ECO:0000256" key="1">
    <source>
        <dbReference type="ARBA" id="ARBA00010641"/>
    </source>
</evidence>
<organism evidence="7 8">
    <name type="scientific">Chryseobacterium arachidis</name>
    <dbReference type="NCBI Taxonomy" id="1416778"/>
    <lineage>
        <taxon>Bacteria</taxon>
        <taxon>Pseudomonadati</taxon>
        <taxon>Bacteroidota</taxon>
        <taxon>Flavobacteriia</taxon>
        <taxon>Flavobacteriales</taxon>
        <taxon>Weeksellaceae</taxon>
        <taxon>Chryseobacterium group</taxon>
        <taxon>Chryseobacterium</taxon>
    </lineage>
</organism>
<keyword evidence="4" id="KW-0804">Transcription</keyword>
<dbReference type="InterPro" id="IPR013324">
    <property type="entry name" value="RNA_pol_sigma_r3/r4-like"/>
</dbReference>
<dbReference type="PANTHER" id="PTHR43133">
    <property type="entry name" value="RNA POLYMERASE ECF-TYPE SIGMA FACTO"/>
    <property type="match status" value="1"/>
</dbReference>
<dbReference type="InterPro" id="IPR014284">
    <property type="entry name" value="RNA_pol_sigma-70_dom"/>
</dbReference>
<dbReference type="InterPro" id="IPR036388">
    <property type="entry name" value="WH-like_DNA-bd_sf"/>
</dbReference>